<dbReference type="GO" id="GO:0005794">
    <property type="term" value="C:Golgi apparatus"/>
    <property type="evidence" value="ECO:0007669"/>
    <property type="project" value="TreeGrafter"/>
</dbReference>
<dbReference type="InterPro" id="IPR040410">
    <property type="entry name" value="UPF0658_Golgi"/>
</dbReference>
<feature type="transmembrane region" description="Helical" evidence="2">
    <location>
        <begin position="169"/>
        <end position="187"/>
    </location>
</feature>
<feature type="transmembrane region" description="Helical" evidence="2">
    <location>
        <begin position="245"/>
        <end position="270"/>
    </location>
</feature>
<keyword evidence="2" id="KW-0812">Transmembrane</keyword>
<feature type="transmembrane region" description="Helical" evidence="2">
    <location>
        <begin position="333"/>
        <end position="351"/>
    </location>
</feature>
<protein>
    <submittedName>
        <fullName evidence="3">Uncharacterized protein</fullName>
    </submittedName>
</protein>
<sequence length="725" mass="80551">MGILGNRREFFKHLLRLSRVKILYDRATANRFTILYCWVTLISALLLSALQGVILADNTQAVRILGDIVTDAGLPVHLAMAHGGHLQVCDSIPGQRNTNCTVILDFEKGPRQERSKSEETDHYLYGRSDHHEGDGFKLVGDPQGQHDLTCIYSLSWLEDTLHDSQREDVAILFYQIWMFTMGIVTILNESLPHLWTSLLGHILGGAWAASRIRSTQNLVARYRSMIVPGLCDGFDPLGGWWEVRLWHTVPIVIVNGVVILILGFLSWKLLKLYSSASFARVGASSQIHRMYKLVLTFSVGLQLSFFFSLASTAMWIDKVAFGHLRDLARHSKLYLATFIMVFVLEIPFLILGWKSIRKESNPLFAIFFILSLGLVAISSGMFASPVYRSIFLSWQFFATVSITAFVFLVLTTGFGIICRLNFRKGLADYLNVNEALEGVDFTPVYFPRKSEDSDDIRSISDLLNEKKRAPKALPNLKLKHGHKHSISGQHHNGSSFDATAFSNYLDHFANKERGASVYSDRDRKPIILSSSPPLISELGSPTKRMRRLTKAIVRAQHREKYPEDDWRRTFFDSASEESSMNSSRVNSPAVTSSTVPASSVKRSPSAGSVNPKLPPGITIPPPVRPSLDSSEDTVSPASRAFLARMKDAEESEASPQSSSGSGPPAGRPGLTRGATIAFPAKALSRLGDAPHSHWEPPSRPVGLGARQLHRSFSQVRGLPSRPQPF</sequence>
<dbReference type="PANTHER" id="PTHR34391">
    <property type="entry name" value="UPF0658 GOLGI APPARATUS MEMBRANE PROTEIN C1952.10C-RELATED"/>
    <property type="match status" value="1"/>
</dbReference>
<comment type="caution">
    <text evidence="3">The sequence shown here is derived from an EMBL/GenBank/DDBJ whole genome shotgun (WGS) entry which is preliminary data.</text>
</comment>
<reference evidence="3 4" key="1">
    <citation type="journal article" date="2010" name="Proc. Natl. Acad. Sci. U.S.A.">
        <title>Insights into evolution of multicellular fungi from the assembled chromosomes of the mushroom Coprinopsis cinerea (Coprinus cinereus).</title>
        <authorList>
            <person name="Stajich J.E."/>
            <person name="Wilke S.K."/>
            <person name="Ahren D."/>
            <person name="Au C.H."/>
            <person name="Birren B.W."/>
            <person name="Borodovsky M."/>
            <person name="Burns C."/>
            <person name="Canback B."/>
            <person name="Casselton L.A."/>
            <person name="Cheng C.K."/>
            <person name="Deng J."/>
            <person name="Dietrich F.S."/>
            <person name="Fargo D.C."/>
            <person name="Farman M.L."/>
            <person name="Gathman A.C."/>
            <person name="Goldberg J."/>
            <person name="Guigo R."/>
            <person name="Hoegger P.J."/>
            <person name="Hooker J.B."/>
            <person name="Huggins A."/>
            <person name="James T.Y."/>
            <person name="Kamada T."/>
            <person name="Kilaru S."/>
            <person name="Kodira C."/>
            <person name="Kues U."/>
            <person name="Kupfer D."/>
            <person name="Kwan H.S."/>
            <person name="Lomsadze A."/>
            <person name="Li W."/>
            <person name="Lilly W.W."/>
            <person name="Ma L.J."/>
            <person name="Mackey A.J."/>
            <person name="Manning G."/>
            <person name="Martin F."/>
            <person name="Muraguchi H."/>
            <person name="Natvig D.O."/>
            <person name="Palmerini H."/>
            <person name="Ramesh M.A."/>
            <person name="Rehmeyer C.J."/>
            <person name="Roe B.A."/>
            <person name="Shenoy N."/>
            <person name="Stanke M."/>
            <person name="Ter-Hovhannisyan V."/>
            <person name="Tunlid A."/>
            <person name="Velagapudi R."/>
            <person name="Vision T.J."/>
            <person name="Zeng Q."/>
            <person name="Zolan M.E."/>
            <person name="Pukkila P.J."/>
        </authorList>
    </citation>
    <scope>NUCLEOTIDE SEQUENCE [LARGE SCALE GENOMIC DNA]</scope>
    <source>
        <strain evidence="4">Okayama-7 / 130 / ATCC MYA-4618 / FGSC 9003</strain>
    </source>
</reference>
<evidence type="ECO:0000256" key="2">
    <source>
        <dbReference type="SAM" id="Phobius"/>
    </source>
</evidence>
<dbReference type="AlphaFoldDB" id="A8NJQ3"/>
<feature type="compositionally biased region" description="Pro residues" evidence="1">
    <location>
        <begin position="612"/>
        <end position="624"/>
    </location>
</feature>
<feature type="transmembrane region" description="Helical" evidence="2">
    <location>
        <begin position="363"/>
        <end position="382"/>
    </location>
</feature>
<evidence type="ECO:0000313" key="3">
    <source>
        <dbReference type="EMBL" id="EAU87553.2"/>
    </source>
</evidence>
<feature type="region of interest" description="Disordered" evidence="1">
    <location>
        <begin position="574"/>
        <end position="705"/>
    </location>
</feature>
<dbReference type="HOGENOM" id="CLU_021809_0_0_1"/>
<dbReference type="eggNOG" id="ENOG502SIXC">
    <property type="taxonomic scope" value="Eukaryota"/>
</dbReference>
<dbReference type="Proteomes" id="UP000001861">
    <property type="component" value="Unassembled WGS sequence"/>
</dbReference>
<accession>A8NJQ3</accession>
<keyword evidence="2" id="KW-0472">Membrane</keyword>
<feature type="transmembrane region" description="Helical" evidence="2">
    <location>
        <begin position="291"/>
        <end position="313"/>
    </location>
</feature>
<dbReference type="OrthoDB" id="2684482at2759"/>
<dbReference type="PANTHER" id="PTHR34391:SF2">
    <property type="entry name" value="TRP C-TERMINAL DOMAIN-CONTAINING PROTEIN"/>
    <property type="match status" value="1"/>
</dbReference>
<feature type="transmembrane region" description="Helical" evidence="2">
    <location>
        <begin position="394"/>
        <end position="417"/>
    </location>
</feature>
<feature type="transmembrane region" description="Helical" evidence="2">
    <location>
        <begin position="33"/>
        <end position="56"/>
    </location>
</feature>
<name>A8NJQ3_COPC7</name>
<dbReference type="KEGG" id="cci:CC1G_12352"/>
<feature type="compositionally biased region" description="Low complexity" evidence="1">
    <location>
        <begin position="576"/>
        <end position="600"/>
    </location>
</feature>
<evidence type="ECO:0000256" key="1">
    <source>
        <dbReference type="SAM" id="MobiDB-lite"/>
    </source>
</evidence>
<keyword evidence="4" id="KW-1185">Reference proteome</keyword>
<dbReference type="GeneID" id="6010787"/>
<proteinExistence type="predicted"/>
<feature type="compositionally biased region" description="Low complexity" evidence="1">
    <location>
        <begin position="653"/>
        <end position="664"/>
    </location>
</feature>
<evidence type="ECO:0000313" key="4">
    <source>
        <dbReference type="Proteomes" id="UP000001861"/>
    </source>
</evidence>
<dbReference type="RefSeq" id="XP_001834273.2">
    <property type="nucleotide sequence ID" value="XM_001834221.2"/>
</dbReference>
<dbReference type="InParanoid" id="A8NJQ3"/>
<gene>
    <name evidence="3" type="ORF">CC1G_12352</name>
</gene>
<keyword evidence="2" id="KW-1133">Transmembrane helix</keyword>
<dbReference type="EMBL" id="AACS02000010">
    <property type="protein sequence ID" value="EAU87553.2"/>
    <property type="molecule type" value="Genomic_DNA"/>
</dbReference>
<dbReference type="VEuPathDB" id="FungiDB:CC1G_12352"/>
<organism evidence="3 4">
    <name type="scientific">Coprinopsis cinerea (strain Okayama-7 / 130 / ATCC MYA-4618 / FGSC 9003)</name>
    <name type="common">Inky cap fungus</name>
    <name type="synonym">Hormographiella aspergillata</name>
    <dbReference type="NCBI Taxonomy" id="240176"/>
    <lineage>
        <taxon>Eukaryota</taxon>
        <taxon>Fungi</taxon>
        <taxon>Dikarya</taxon>
        <taxon>Basidiomycota</taxon>
        <taxon>Agaricomycotina</taxon>
        <taxon>Agaricomycetes</taxon>
        <taxon>Agaricomycetidae</taxon>
        <taxon>Agaricales</taxon>
        <taxon>Agaricineae</taxon>
        <taxon>Psathyrellaceae</taxon>
        <taxon>Coprinopsis</taxon>
    </lineage>
</organism>